<feature type="binding site" evidence="3">
    <location>
        <position position="299"/>
    </location>
    <ligand>
        <name>Zn(2+)</name>
        <dbReference type="ChEBI" id="CHEBI:29105"/>
    </ligand>
</feature>
<dbReference type="Pfam" id="PF02574">
    <property type="entry name" value="S-methyl_trans"/>
    <property type="match status" value="1"/>
</dbReference>
<evidence type="ECO:0000259" key="4">
    <source>
        <dbReference type="PROSITE" id="PS50970"/>
    </source>
</evidence>
<dbReference type="InterPro" id="IPR003726">
    <property type="entry name" value="HCY_dom"/>
</dbReference>
<evidence type="ECO:0000313" key="6">
    <source>
        <dbReference type="Proteomes" id="UP000032233"/>
    </source>
</evidence>
<feature type="binding site" evidence="3">
    <location>
        <position position="231"/>
    </location>
    <ligand>
        <name>Zn(2+)</name>
        <dbReference type="ChEBI" id="CHEBI:29105"/>
    </ligand>
</feature>
<dbReference type="GO" id="GO:0032259">
    <property type="term" value="P:methylation"/>
    <property type="evidence" value="ECO:0007669"/>
    <property type="project" value="UniProtKB-KW"/>
</dbReference>
<gene>
    <name evidence="5" type="ORF">X474_17135</name>
</gene>
<evidence type="ECO:0000256" key="2">
    <source>
        <dbReference type="ARBA" id="ARBA00022679"/>
    </source>
</evidence>
<feature type="domain" description="Hcy-binding" evidence="4">
    <location>
        <begin position="11"/>
        <end position="313"/>
    </location>
</feature>
<keyword evidence="6" id="KW-1185">Reference proteome</keyword>
<dbReference type="AlphaFoldDB" id="A0A0D2JAK6"/>
<evidence type="ECO:0000256" key="1">
    <source>
        <dbReference type="ARBA" id="ARBA00022603"/>
    </source>
</evidence>
<evidence type="ECO:0000313" key="5">
    <source>
        <dbReference type="EMBL" id="KIX12766.1"/>
    </source>
</evidence>
<dbReference type="PANTHER" id="PTHR11103:SF18">
    <property type="entry name" value="SLR1189 PROTEIN"/>
    <property type="match status" value="1"/>
</dbReference>
<reference evidence="5 6" key="1">
    <citation type="submission" date="2013-11" db="EMBL/GenBank/DDBJ databases">
        <title>Metagenomic analysis of a methanogenic consortium involved in long chain n-alkane degradation.</title>
        <authorList>
            <person name="Davidova I.A."/>
            <person name="Callaghan A.V."/>
            <person name="Wawrik B."/>
            <person name="Pruitt S."/>
            <person name="Marks C."/>
            <person name="Duncan K.E."/>
            <person name="Suflita J.M."/>
        </authorList>
    </citation>
    <scope>NUCLEOTIDE SEQUENCE [LARGE SCALE GENOMIC DNA]</scope>
    <source>
        <strain evidence="5 6">SPR</strain>
    </source>
</reference>
<dbReference type="InterPro" id="IPR036589">
    <property type="entry name" value="HCY_dom_sf"/>
</dbReference>
<keyword evidence="2 3" id="KW-0808">Transferase</keyword>
<name>A0A0D2JAK6_9BACT</name>
<dbReference type="Gene3D" id="3.20.20.330">
    <property type="entry name" value="Homocysteine-binding-like domain"/>
    <property type="match status" value="1"/>
</dbReference>
<accession>A0A0D2JAK6</accession>
<comment type="cofactor">
    <cofactor evidence="3">
        <name>Zn(2+)</name>
        <dbReference type="ChEBI" id="CHEBI:29105"/>
    </cofactor>
</comment>
<dbReference type="SUPFAM" id="SSF82282">
    <property type="entry name" value="Homocysteine S-methyltransferase"/>
    <property type="match status" value="1"/>
</dbReference>
<keyword evidence="1 3" id="KW-0489">Methyltransferase</keyword>
<dbReference type="InParanoid" id="A0A0D2JAK6"/>
<comment type="caution">
    <text evidence="5">The sequence shown here is derived from an EMBL/GenBank/DDBJ whole genome shotgun (WGS) entry which is preliminary data.</text>
</comment>
<dbReference type="STRING" id="1429043.X474_17135"/>
<proteinExistence type="predicted"/>
<dbReference type="PANTHER" id="PTHR11103">
    <property type="entry name" value="SLR1189 PROTEIN"/>
    <property type="match status" value="1"/>
</dbReference>
<sequence length="318" mass="34645">MGEEEAVNTEKKLAECLDANDLVLMEAAVIESLRRGGVELHPSLENALLVTEPGGRAALKKLYKGFVDLAVGHNLPILLATPTWRANPERLAGEGLSVDFNAEAAGFLLKLREEYGQRADKVLIGGLMGCKNDSYRPEEGLDQKEAFLFHEPQARALAGSGVDYLMAATLPCLNEALGMAQALSRTGLEYIISFVINSQGRILDGTSLDEAFATIDRKTGPQKPLGFMINCAHPSFLKPKEMMPKNLARLMGYQANASSLDHDQLDNAKSLESDDLKAWVRGMLDLNMEHGINILGGCCGTTSDHLKELILQYKKTTT</sequence>
<feature type="binding site" evidence="3">
    <location>
        <position position="298"/>
    </location>
    <ligand>
        <name>Zn(2+)</name>
        <dbReference type="ChEBI" id="CHEBI:29105"/>
    </ligand>
</feature>
<dbReference type="OrthoDB" id="9803687at2"/>
<evidence type="ECO:0000256" key="3">
    <source>
        <dbReference type="PROSITE-ProRule" id="PRU00333"/>
    </source>
</evidence>
<dbReference type="GO" id="GO:0008168">
    <property type="term" value="F:methyltransferase activity"/>
    <property type="evidence" value="ECO:0007669"/>
    <property type="project" value="UniProtKB-UniRule"/>
</dbReference>
<dbReference type="EMBL" id="AZAC01000023">
    <property type="protein sequence ID" value="KIX12766.1"/>
    <property type="molecule type" value="Genomic_DNA"/>
</dbReference>
<dbReference type="FunCoup" id="A0A0D2JAK6">
    <property type="interactions" value="261"/>
</dbReference>
<organism evidence="5 6">
    <name type="scientific">Dethiosulfatarculus sandiegensis</name>
    <dbReference type="NCBI Taxonomy" id="1429043"/>
    <lineage>
        <taxon>Bacteria</taxon>
        <taxon>Pseudomonadati</taxon>
        <taxon>Thermodesulfobacteriota</taxon>
        <taxon>Desulfarculia</taxon>
        <taxon>Desulfarculales</taxon>
        <taxon>Desulfarculaceae</taxon>
        <taxon>Dethiosulfatarculus</taxon>
    </lineage>
</organism>
<keyword evidence="3" id="KW-0862">Zinc</keyword>
<keyword evidence="3" id="KW-0479">Metal-binding</keyword>
<dbReference type="PROSITE" id="PS50970">
    <property type="entry name" value="HCY"/>
    <property type="match status" value="1"/>
</dbReference>
<protein>
    <submittedName>
        <fullName evidence="5">Homocysteine methyltransferase</fullName>
    </submittedName>
</protein>
<dbReference type="GO" id="GO:0046872">
    <property type="term" value="F:metal ion binding"/>
    <property type="evidence" value="ECO:0007669"/>
    <property type="project" value="UniProtKB-KW"/>
</dbReference>
<dbReference type="Proteomes" id="UP000032233">
    <property type="component" value="Unassembled WGS sequence"/>
</dbReference>